<sequence length="256" mass="29404">MDLYNKLSSNMEELSHIFQSRMTQYEENLKSFSQPDGSTQSVQSALSKDYSDFKKLMWSTLKTIKEQMELLYLGLDRHEMASRRKVLLFHGVQDPKDNVKSAVLKVISEQLKLADISSDDLVTCHHLGSDTGRKRPLLVRFQQYKHRDLVWKAKTLLKGTGLTISEFLTKPRHDVFNAARARFGVKSSWTSEGKIILLLPDKSRHKIETMSELNFLLKKFPSHVPERGAREKQLDNVSDSTPTKNIKAGRSRRGNK</sequence>
<keyword evidence="2" id="KW-1185">Reference proteome</keyword>
<proteinExistence type="predicted"/>
<dbReference type="GeneID" id="128202284"/>
<feature type="compositionally biased region" description="Basic residues" evidence="1">
    <location>
        <begin position="247"/>
        <end position="256"/>
    </location>
</feature>
<reference evidence="3" key="1">
    <citation type="submission" date="2025-08" db="UniProtKB">
        <authorList>
            <consortium name="RefSeq"/>
        </authorList>
    </citation>
    <scope>IDENTIFICATION</scope>
    <source>
        <tissue evidence="3">Whole larvae</tissue>
    </source>
</reference>
<gene>
    <name evidence="3" type="primary">LOC128202284</name>
</gene>
<organism evidence="2 3">
    <name type="scientific">Galleria mellonella</name>
    <name type="common">Greater wax moth</name>
    <dbReference type="NCBI Taxonomy" id="7137"/>
    <lineage>
        <taxon>Eukaryota</taxon>
        <taxon>Metazoa</taxon>
        <taxon>Ecdysozoa</taxon>
        <taxon>Arthropoda</taxon>
        <taxon>Hexapoda</taxon>
        <taxon>Insecta</taxon>
        <taxon>Pterygota</taxon>
        <taxon>Neoptera</taxon>
        <taxon>Endopterygota</taxon>
        <taxon>Lepidoptera</taxon>
        <taxon>Glossata</taxon>
        <taxon>Ditrysia</taxon>
        <taxon>Pyraloidea</taxon>
        <taxon>Pyralidae</taxon>
        <taxon>Galleriinae</taxon>
        <taxon>Galleria</taxon>
    </lineage>
</organism>
<name>A0ABM3N349_GALME</name>
<dbReference type="RefSeq" id="XP_052758008.1">
    <property type="nucleotide sequence ID" value="XM_052902048.1"/>
</dbReference>
<evidence type="ECO:0000313" key="2">
    <source>
        <dbReference type="Proteomes" id="UP001652740"/>
    </source>
</evidence>
<feature type="region of interest" description="Disordered" evidence="1">
    <location>
        <begin position="226"/>
        <end position="256"/>
    </location>
</feature>
<protein>
    <submittedName>
        <fullName evidence="3">Protein unc-13 homolog C-like</fullName>
    </submittedName>
</protein>
<evidence type="ECO:0000313" key="3">
    <source>
        <dbReference type="RefSeq" id="XP_052758008.1"/>
    </source>
</evidence>
<dbReference type="Proteomes" id="UP001652740">
    <property type="component" value="Unplaced"/>
</dbReference>
<evidence type="ECO:0000256" key="1">
    <source>
        <dbReference type="SAM" id="MobiDB-lite"/>
    </source>
</evidence>
<accession>A0ABM3N349</accession>
<feature type="compositionally biased region" description="Polar residues" evidence="1">
    <location>
        <begin position="235"/>
        <end position="244"/>
    </location>
</feature>